<evidence type="ECO:0000313" key="1">
    <source>
        <dbReference type="EMBL" id="UOG58847.1"/>
    </source>
</evidence>
<dbReference type="PROSITE" id="PS51257">
    <property type="entry name" value="PROKAR_LIPOPROTEIN"/>
    <property type="match status" value="1"/>
</dbReference>
<organism evidence="1 2">
    <name type="scientific">Leptospira noguchii</name>
    <dbReference type="NCBI Taxonomy" id="28182"/>
    <lineage>
        <taxon>Bacteria</taxon>
        <taxon>Pseudomonadati</taxon>
        <taxon>Spirochaetota</taxon>
        <taxon>Spirochaetia</taxon>
        <taxon>Leptospirales</taxon>
        <taxon>Leptospiraceae</taxon>
        <taxon>Leptospira</taxon>
    </lineage>
</organism>
<evidence type="ECO:0000313" key="2">
    <source>
        <dbReference type="Proteomes" id="UP000829829"/>
    </source>
</evidence>
<dbReference type="RefSeq" id="WP_243816210.1">
    <property type="nucleotide sequence ID" value="NZ_CP091959.1"/>
</dbReference>
<dbReference type="AlphaFoldDB" id="A0AAE9KCF8"/>
<proteinExistence type="predicted"/>
<evidence type="ECO:0008006" key="3">
    <source>
        <dbReference type="Google" id="ProtNLM"/>
    </source>
</evidence>
<name>A0AAE9KCF8_9LEPT</name>
<dbReference type="Proteomes" id="UP000829829">
    <property type="component" value="Plasmid p1_LIP1512017"/>
</dbReference>
<geneLocation type="plasmid" evidence="1 2">
    <name>p1_LIP1512017</name>
</geneLocation>
<protein>
    <recommendedName>
        <fullName evidence="3">Lipoprotein</fullName>
    </recommendedName>
</protein>
<dbReference type="EMBL" id="CP091959">
    <property type="protein sequence ID" value="UOG58847.1"/>
    <property type="molecule type" value="Genomic_DNA"/>
</dbReference>
<accession>A0AAE9KCF8</accession>
<gene>
    <name evidence="1" type="ORF">MAL03_19975</name>
</gene>
<sequence>MSKRWVIIVVFTMFLLCGCKEETQGNSNANPQNPANSSIKNTPLYKEAVEYHKKKGDPSFENTQDMDSVTNLTINKDYYDLDKDVIRYMIFYRNTVSFDIADIDLRGADLSSINSKNYPDLGILGFVNTGIDDNQLKQIIIANTKLGDFSLVNEPNITDASFESFLLMKDPYKITLISTSMSDAKIMELKKKLKNTIISTGDEGHISTEQEKNR</sequence>
<keyword evidence="1" id="KW-0614">Plasmid</keyword>
<reference evidence="1" key="1">
    <citation type="submission" date="2022-02" db="EMBL/GenBank/DDBJ databases">
        <title>The genetically variable rfb locus in Leptospira is a mobile cassette and a molecular signature of serovar identity.</title>
        <authorList>
            <person name="Nieves C."/>
            <person name="Vincent A.T."/>
            <person name="Zarantonelli L."/>
            <person name="Picardeau M."/>
            <person name="Veyrier F.J."/>
            <person name="Buschiazzo A."/>
        </authorList>
    </citation>
    <scope>NUCLEOTIDE SEQUENCE</scope>
    <source>
        <strain evidence="1">IP1512017</strain>
        <plasmid evidence="1">p1_LIP1512017</plasmid>
    </source>
</reference>